<dbReference type="GO" id="GO:0016020">
    <property type="term" value="C:membrane"/>
    <property type="evidence" value="ECO:0007669"/>
    <property type="project" value="GOC"/>
</dbReference>
<dbReference type="SUPFAM" id="SSF47336">
    <property type="entry name" value="ACP-like"/>
    <property type="match status" value="1"/>
</dbReference>
<dbReference type="GO" id="GO:0000036">
    <property type="term" value="F:acyl carrier activity"/>
    <property type="evidence" value="ECO:0007669"/>
    <property type="project" value="UniProtKB-UniRule"/>
</dbReference>
<keyword evidence="4 7" id="KW-0276">Fatty acid metabolism</keyword>
<dbReference type="InterPro" id="IPR009081">
    <property type="entry name" value="PP-bd_ACP"/>
</dbReference>
<keyword evidence="7" id="KW-0963">Cytoplasm</keyword>
<evidence type="ECO:0000259" key="8">
    <source>
        <dbReference type="PROSITE" id="PS50075"/>
    </source>
</evidence>
<dbReference type="GO" id="GO:0005829">
    <property type="term" value="C:cytosol"/>
    <property type="evidence" value="ECO:0007669"/>
    <property type="project" value="TreeGrafter"/>
</dbReference>
<gene>
    <name evidence="7" type="primary">acpP</name>
    <name evidence="9" type="ORF">CHK_2177</name>
</gene>
<protein>
    <recommendedName>
        <fullName evidence="7">Acyl carrier protein</fullName>
        <shortName evidence="7">ACP</shortName>
    </recommendedName>
</protein>
<dbReference type="InterPro" id="IPR036736">
    <property type="entry name" value="ACP-like_sf"/>
</dbReference>
<proteinExistence type="inferred from homology"/>
<dbReference type="PROSITE" id="PS50075">
    <property type="entry name" value="CARRIER"/>
    <property type="match status" value="1"/>
</dbReference>
<evidence type="ECO:0000256" key="6">
    <source>
        <dbReference type="ARBA" id="ARBA00023160"/>
    </source>
</evidence>
<feature type="domain" description="Carrier" evidence="8">
    <location>
        <begin position="1"/>
        <end position="76"/>
    </location>
</feature>
<dbReference type="UniPathway" id="UPA00094"/>
<dbReference type="GO" id="GO:0009245">
    <property type="term" value="P:lipid A biosynthetic process"/>
    <property type="evidence" value="ECO:0007669"/>
    <property type="project" value="TreeGrafter"/>
</dbReference>
<dbReference type="GO" id="GO:0000035">
    <property type="term" value="F:acyl binding"/>
    <property type="evidence" value="ECO:0007669"/>
    <property type="project" value="TreeGrafter"/>
</dbReference>
<dbReference type="AlphaFoldDB" id="A0A0M2NCA0"/>
<comment type="function">
    <text evidence="7">Carrier of the growing fatty acid chain in fatty acid biosynthesis.</text>
</comment>
<evidence type="ECO:0000256" key="2">
    <source>
        <dbReference type="ARBA" id="ARBA00022516"/>
    </source>
</evidence>
<comment type="caution">
    <text evidence="9">The sequence shown here is derived from an EMBL/GenBank/DDBJ whole genome shotgun (WGS) entry which is preliminary data.</text>
</comment>
<keyword evidence="5 7" id="KW-0443">Lipid metabolism</keyword>
<comment type="similarity">
    <text evidence="7">Belongs to the acyl carrier protein (ACP) family.</text>
</comment>
<organism evidence="9 10">
    <name type="scientific">Christensenella hongkongensis</name>
    <dbReference type="NCBI Taxonomy" id="270498"/>
    <lineage>
        <taxon>Bacteria</taxon>
        <taxon>Bacillati</taxon>
        <taxon>Bacillota</taxon>
        <taxon>Clostridia</taxon>
        <taxon>Christensenellales</taxon>
        <taxon>Christensenellaceae</taxon>
        <taxon>Christensenella</taxon>
    </lineage>
</organism>
<keyword evidence="10" id="KW-1185">Reference proteome</keyword>
<feature type="modified residue" description="O-(pantetheine 4'-phosphoryl)serine" evidence="7">
    <location>
        <position position="36"/>
    </location>
</feature>
<dbReference type="PANTHER" id="PTHR20863:SF76">
    <property type="entry name" value="CARRIER DOMAIN-CONTAINING PROTEIN"/>
    <property type="match status" value="1"/>
</dbReference>
<evidence type="ECO:0000256" key="4">
    <source>
        <dbReference type="ARBA" id="ARBA00022832"/>
    </source>
</evidence>
<evidence type="ECO:0000256" key="3">
    <source>
        <dbReference type="ARBA" id="ARBA00022553"/>
    </source>
</evidence>
<keyword evidence="2 7" id="KW-0444">Lipid biosynthesis</keyword>
<keyword evidence="6 7" id="KW-0275">Fatty acid biosynthesis</keyword>
<comment type="subcellular location">
    <subcellularLocation>
        <location evidence="7">Cytoplasm</location>
    </subcellularLocation>
</comment>
<comment type="PTM">
    <text evidence="7">4'-phosphopantetheine is transferred from CoA to a specific serine of apo-ACP by AcpS. This modification is essential for activity because fatty acids are bound in thioester linkage to the sulfhydryl of the prosthetic group.</text>
</comment>
<dbReference type="InterPro" id="IPR003231">
    <property type="entry name" value="ACP"/>
</dbReference>
<keyword evidence="3 7" id="KW-0597">Phosphoprotein</keyword>
<evidence type="ECO:0000313" key="9">
    <source>
        <dbReference type="EMBL" id="KKI50114.1"/>
    </source>
</evidence>
<dbReference type="STRING" id="270498.CHK_2177"/>
<dbReference type="HAMAP" id="MF_01217">
    <property type="entry name" value="Acyl_carrier"/>
    <property type="match status" value="1"/>
</dbReference>
<dbReference type="Gene3D" id="1.10.1200.10">
    <property type="entry name" value="ACP-like"/>
    <property type="match status" value="1"/>
</dbReference>
<dbReference type="RefSeq" id="WP_052740526.1">
    <property type="nucleotide sequence ID" value="NZ_LAYJ01000112.1"/>
</dbReference>
<dbReference type="EMBL" id="LAYJ01000112">
    <property type="protein sequence ID" value="KKI50114.1"/>
    <property type="molecule type" value="Genomic_DNA"/>
</dbReference>
<name>A0A0M2NCA0_9FIRM</name>
<comment type="pathway">
    <text evidence="7">Lipid metabolism; fatty acid biosynthesis.</text>
</comment>
<evidence type="ECO:0000256" key="1">
    <source>
        <dbReference type="ARBA" id="ARBA00022450"/>
    </source>
</evidence>
<accession>A0A0M2NCA0</accession>
<keyword evidence="1 7" id="KW-0596">Phosphopantetheine</keyword>
<evidence type="ECO:0000256" key="7">
    <source>
        <dbReference type="HAMAP-Rule" id="MF_01217"/>
    </source>
</evidence>
<dbReference type="PATRIC" id="fig|270498.16.peg.1925"/>
<reference evidence="9 10" key="1">
    <citation type="submission" date="2015-04" db="EMBL/GenBank/DDBJ databases">
        <title>Draft genome sequence of bacteremic isolate Catabacter hongkongensis type strain HKU16T.</title>
        <authorList>
            <person name="Lau S.K."/>
            <person name="Teng J.L."/>
            <person name="Huang Y."/>
            <person name="Curreem S.O."/>
            <person name="Tsui S.K."/>
            <person name="Woo P.C."/>
        </authorList>
    </citation>
    <scope>NUCLEOTIDE SEQUENCE [LARGE SCALE GENOMIC DNA]</scope>
    <source>
        <strain evidence="9 10">HKU16</strain>
    </source>
</reference>
<evidence type="ECO:0000256" key="5">
    <source>
        <dbReference type="ARBA" id="ARBA00023098"/>
    </source>
</evidence>
<dbReference type="Pfam" id="PF00550">
    <property type="entry name" value="PP-binding"/>
    <property type="match status" value="1"/>
</dbReference>
<sequence length="90" mass="10487">MVEFEKVRQLLATACPVDIEEITMEKHLVRDLELDSFGLMEMVMAFEDEFGIEIPDRDLRLFDTVRDVVVYLEEKTGAKHMATQAFQQSF</sequence>
<dbReference type="NCBIfam" id="NF002148">
    <property type="entry name" value="PRK00982.1-2"/>
    <property type="match status" value="1"/>
</dbReference>
<dbReference type="PANTHER" id="PTHR20863">
    <property type="entry name" value="ACYL CARRIER PROTEIN"/>
    <property type="match status" value="1"/>
</dbReference>
<evidence type="ECO:0000313" key="10">
    <source>
        <dbReference type="Proteomes" id="UP000034076"/>
    </source>
</evidence>
<dbReference type="Proteomes" id="UP000034076">
    <property type="component" value="Unassembled WGS sequence"/>
</dbReference>